<dbReference type="EMBL" id="CP027667">
    <property type="protein sequence ID" value="AVO50993.1"/>
    <property type="molecule type" value="Genomic_DNA"/>
</dbReference>
<dbReference type="AlphaFoldDB" id="A0A2R3QGV3"/>
<dbReference type="KEGG" id="mela:C6568_06220"/>
<keyword evidence="2" id="KW-1185">Reference proteome</keyword>
<dbReference type="Proteomes" id="UP000237925">
    <property type="component" value="Chromosome"/>
</dbReference>
<gene>
    <name evidence="1" type="ORF">C6568_06220</name>
</gene>
<reference evidence="1 2" key="1">
    <citation type="submission" date="2018-03" db="EMBL/GenBank/DDBJ databases">
        <title>Genome sequencing of Melaminivora sp.</title>
        <authorList>
            <person name="Kim S.-J."/>
            <person name="Heo J."/>
            <person name="Ahn J.-H."/>
            <person name="Kwon S.-W."/>
        </authorList>
    </citation>
    <scope>NUCLEOTIDE SEQUENCE [LARGE SCALE GENOMIC DNA]</scope>
    <source>
        <strain evidence="1 2">SC2-9</strain>
    </source>
</reference>
<evidence type="ECO:0000313" key="2">
    <source>
        <dbReference type="Proteomes" id="UP000237925"/>
    </source>
</evidence>
<proteinExistence type="predicted"/>
<name>A0A2R3QGV3_9BURK</name>
<accession>A0A2R3QGV3</accession>
<organism evidence="1 2">
    <name type="scientific">Melaminivora suipulveris</name>
    <dbReference type="NCBI Taxonomy" id="2109913"/>
    <lineage>
        <taxon>Bacteria</taxon>
        <taxon>Pseudomonadati</taxon>
        <taxon>Pseudomonadota</taxon>
        <taxon>Betaproteobacteria</taxon>
        <taxon>Burkholderiales</taxon>
        <taxon>Comamonadaceae</taxon>
        <taxon>Melaminivora</taxon>
    </lineage>
</organism>
<evidence type="ECO:0000313" key="1">
    <source>
        <dbReference type="EMBL" id="AVO50993.1"/>
    </source>
</evidence>
<dbReference type="OrthoDB" id="8912493at2"/>
<sequence>MPAFWNNRLVRRALPAFAQPPAEGSVPASQPVHTLELDARTEWPTHRIRSFLSMREAQQQGHNGR</sequence>
<protein>
    <submittedName>
        <fullName evidence="1">Uncharacterized protein</fullName>
    </submittedName>
</protein>
<dbReference type="RefSeq" id="WP_106685386.1">
    <property type="nucleotide sequence ID" value="NZ_CP027667.1"/>
</dbReference>